<dbReference type="InterPro" id="IPR029061">
    <property type="entry name" value="THDP-binding"/>
</dbReference>
<dbReference type="EMBL" id="JAQIBC010000002">
    <property type="protein sequence ID" value="MDM5263365.1"/>
    <property type="molecule type" value="Genomic_DNA"/>
</dbReference>
<proteinExistence type="predicted"/>
<evidence type="ECO:0000313" key="4">
    <source>
        <dbReference type="EMBL" id="MDM5263365.1"/>
    </source>
</evidence>
<dbReference type="Pfam" id="PF01558">
    <property type="entry name" value="POR"/>
    <property type="match status" value="1"/>
</dbReference>
<dbReference type="Gene3D" id="3.40.920.10">
    <property type="entry name" value="Pyruvate-ferredoxin oxidoreductase, PFOR, domain III"/>
    <property type="match status" value="1"/>
</dbReference>
<dbReference type="SUPFAM" id="SSF53323">
    <property type="entry name" value="Pyruvate-ferredoxin oxidoreductase, PFOR, domain III"/>
    <property type="match status" value="1"/>
</dbReference>
<dbReference type="Pfam" id="PF09990">
    <property type="entry name" value="DUF2231"/>
    <property type="match status" value="1"/>
</dbReference>
<sequence length="846" mass="93942">MTLEKLKQYNGKNNQKAYIAYKGNIYDVTNSPLWKNGTHQNMHEAGVDLTNVLANAPHGEEVFGKFEIVDTLDEEDENDRNNVSTIDWVQWYRKYHPHPMLVHFPIALHLFASGLDLIFLFQPSASFATAVFYTFFVSTVMGIFTMFSGILSWWINYQLALNHILIKKLIFSVTTLILGIIGIIIYLNDPGVVYLTTLPSIFYHGIIFLTGITVIILGYYGGKLTWPNSTEDTRKDIKDDTIDDSKEEMKKETISPTMKEMNIPFQSVISKSPVSLPQNEEVNIDGKSHSISILIGGAAGTGIKTLENILSAAFKRSGYFVFSTKEYMSRVRGGSNTTLLRISDRPIIAPCWYVDLFIALDTPALSHVQERLTEDSVVLADENVEHEQIQITSIPMNHTAKELGSKNYVNSYAAGVLFGILNLASQPLSGSISRLFDEEDLQGNERAMEAGLTYGNNLETFPSLQLPETLFDSADSMHLMDGSSASGFGFLAGGCNMITAYPMSPSTGVLNFMASMSNEFTLLVEQSEDEIASLNMVLGGWYGGARAMTSTSGGGFALMSEAISLSGMSETPAVVYLAQRPGPATGLPTRTEQGDLNLAIYSGHGYFGRIVLAPGDLQECIDYGYLAFELSDRYQMPVIYMSDQYLADSLSLLKTVDFEAYEQRRYIQPTDASYDRYRLSDTGISARGVPGVGEGIVVTTSDEHDERGQITESYHVREKMVQKRQKKIELSISEAFAPKVYGEGEIAIIGWGSTKGAIMEAINALDDPRLFHVHFSWVHPLNTEHLAFLKQTSLNIVIENNVTGEFAAILKSHDIKIDHRILQSNGFSFFTDRLKEVLEKVLKETT</sequence>
<feature type="domain" description="Cytochrome b5 heme-binding" evidence="3">
    <location>
        <begin position="1"/>
        <end position="73"/>
    </location>
</feature>
<dbReference type="SUPFAM" id="SSF52518">
    <property type="entry name" value="Thiamin diphosphate-binding fold (THDP-binding)"/>
    <property type="match status" value="1"/>
</dbReference>
<keyword evidence="2" id="KW-1133">Transmembrane helix</keyword>
<dbReference type="InterPro" id="IPR002880">
    <property type="entry name" value="Pyrv_Fd/Flavodoxin_OxRdtase_N"/>
</dbReference>
<dbReference type="SUPFAM" id="SSF52922">
    <property type="entry name" value="TK C-terminal domain-like"/>
    <property type="match status" value="1"/>
</dbReference>
<evidence type="ECO:0000256" key="1">
    <source>
        <dbReference type="ARBA" id="ARBA00023002"/>
    </source>
</evidence>
<evidence type="ECO:0000256" key="2">
    <source>
        <dbReference type="SAM" id="Phobius"/>
    </source>
</evidence>
<feature type="transmembrane region" description="Helical" evidence="2">
    <location>
        <begin position="100"/>
        <end position="121"/>
    </location>
</feature>
<feature type="transmembrane region" description="Helical" evidence="2">
    <location>
        <begin position="169"/>
        <end position="188"/>
    </location>
</feature>
<dbReference type="Gene3D" id="3.40.50.970">
    <property type="match status" value="1"/>
</dbReference>
<dbReference type="CDD" id="cd07034">
    <property type="entry name" value="TPP_PYR_PFOR_IOR-alpha_like"/>
    <property type="match status" value="1"/>
</dbReference>
<protein>
    <submittedName>
        <fullName evidence="4">2-oxoacid:acceptor oxidoreductase subunit alpha</fullName>
    </submittedName>
</protein>
<name>A0ABT7QQJ0_9BACT</name>
<comment type="caution">
    <text evidence="4">The sequence shown here is derived from an EMBL/GenBank/DDBJ whole genome shotgun (WGS) entry which is preliminary data.</text>
</comment>
<dbReference type="Proteomes" id="UP001169066">
    <property type="component" value="Unassembled WGS sequence"/>
</dbReference>
<dbReference type="InterPro" id="IPR002869">
    <property type="entry name" value="Pyrv_flavodox_OxRed_cen"/>
</dbReference>
<evidence type="ECO:0000259" key="3">
    <source>
        <dbReference type="SMART" id="SM01117"/>
    </source>
</evidence>
<dbReference type="Gene3D" id="3.10.120.10">
    <property type="entry name" value="Cytochrome b5-like heme/steroid binding domain"/>
    <property type="match status" value="1"/>
</dbReference>
<feature type="transmembrane region" description="Helical" evidence="2">
    <location>
        <begin position="133"/>
        <end position="157"/>
    </location>
</feature>
<keyword evidence="2" id="KW-0472">Membrane</keyword>
<dbReference type="InterPro" id="IPR036400">
    <property type="entry name" value="Cyt_B5-like_heme/steroid_sf"/>
</dbReference>
<dbReference type="NCBIfam" id="TIGR03710">
    <property type="entry name" value="OAFO_sf"/>
    <property type="match status" value="1"/>
</dbReference>
<keyword evidence="5" id="KW-1185">Reference proteome</keyword>
<feature type="transmembrane region" description="Helical" evidence="2">
    <location>
        <begin position="200"/>
        <end position="220"/>
    </location>
</feature>
<dbReference type="InterPro" id="IPR019251">
    <property type="entry name" value="DUF2231_TM"/>
</dbReference>
<dbReference type="PANTHER" id="PTHR32154:SF20">
    <property type="entry name" value="2-OXOGLUTARATE OXIDOREDUCTASE SUBUNIT KORA"/>
    <property type="match status" value="1"/>
</dbReference>
<dbReference type="SMART" id="SM01117">
    <property type="entry name" value="Cyt-b5"/>
    <property type="match status" value="1"/>
</dbReference>
<dbReference type="InterPro" id="IPR022367">
    <property type="entry name" value="2-oxoacid/accept_OxRdtase_asu"/>
</dbReference>
<accession>A0ABT7QQJ0</accession>
<dbReference type="Gene3D" id="3.40.50.920">
    <property type="match status" value="1"/>
</dbReference>
<dbReference type="PANTHER" id="PTHR32154">
    <property type="entry name" value="PYRUVATE-FLAVODOXIN OXIDOREDUCTASE-RELATED"/>
    <property type="match status" value="1"/>
</dbReference>
<dbReference type="InterPro" id="IPR019752">
    <property type="entry name" value="Pyrv/ketoisovalerate_OxRed_cat"/>
</dbReference>
<dbReference type="InterPro" id="IPR009014">
    <property type="entry name" value="Transketo_C/PFOR_II"/>
</dbReference>
<reference evidence="4" key="1">
    <citation type="submission" date="2023-01" db="EMBL/GenBank/DDBJ databases">
        <title>Sulfurovum sp. XTW-4 genome assembly.</title>
        <authorList>
            <person name="Wang J."/>
        </authorList>
    </citation>
    <scope>NUCLEOTIDE SEQUENCE</scope>
    <source>
        <strain evidence="4">XTW-4</strain>
    </source>
</reference>
<dbReference type="SUPFAM" id="SSF55856">
    <property type="entry name" value="Cytochrome b5-like heme/steroid binding domain"/>
    <property type="match status" value="1"/>
</dbReference>
<dbReference type="Pfam" id="PF01855">
    <property type="entry name" value="POR_N"/>
    <property type="match status" value="1"/>
</dbReference>
<keyword evidence="2" id="KW-0812">Transmembrane</keyword>
<dbReference type="InterPro" id="IPR001199">
    <property type="entry name" value="Cyt_B5-like_heme/steroid-bd"/>
</dbReference>
<evidence type="ECO:0000313" key="5">
    <source>
        <dbReference type="Proteomes" id="UP001169066"/>
    </source>
</evidence>
<keyword evidence="1" id="KW-0560">Oxidoreductase</keyword>
<gene>
    <name evidence="4" type="ORF">PF327_04070</name>
</gene>
<organism evidence="4 5">
    <name type="scientific">Sulfurovum xiamenensis</name>
    <dbReference type="NCBI Taxonomy" id="3019066"/>
    <lineage>
        <taxon>Bacteria</taxon>
        <taxon>Pseudomonadati</taxon>
        <taxon>Campylobacterota</taxon>
        <taxon>Epsilonproteobacteria</taxon>
        <taxon>Campylobacterales</taxon>
        <taxon>Sulfurovaceae</taxon>
        <taxon>Sulfurovum</taxon>
    </lineage>
</organism>
<dbReference type="RefSeq" id="WP_289401464.1">
    <property type="nucleotide sequence ID" value="NZ_JAQIBC010000002.1"/>
</dbReference>
<dbReference type="InterPro" id="IPR050722">
    <property type="entry name" value="Pyruvate:ferred/Flavod_OxRd"/>
</dbReference>